<protein>
    <recommendedName>
        <fullName evidence="3">GIY-YIG domain-containing protein</fullName>
    </recommendedName>
</protein>
<dbReference type="RefSeq" id="WP_122320565.1">
    <property type="nucleotide sequence ID" value="NZ_JAUQOO010000017.1"/>
</dbReference>
<accession>A0ABT9CUN1</accession>
<evidence type="ECO:0008006" key="3">
    <source>
        <dbReference type="Google" id="ProtNLM"/>
    </source>
</evidence>
<dbReference type="EMBL" id="JAUQOO010000017">
    <property type="protein sequence ID" value="MDO7929198.1"/>
    <property type="molecule type" value="Genomic_DNA"/>
</dbReference>
<name>A0ABT9CUN1_9PSED</name>
<comment type="caution">
    <text evidence="1">The sequence shown here is derived from an EMBL/GenBank/DDBJ whole genome shotgun (WGS) entry which is preliminary data.</text>
</comment>
<evidence type="ECO:0000313" key="2">
    <source>
        <dbReference type="Proteomes" id="UP001223016"/>
    </source>
</evidence>
<keyword evidence="2" id="KW-1185">Reference proteome</keyword>
<evidence type="ECO:0000313" key="1">
    <source>
        <dbReference type="EMBL" id="MDO7929198.1"/>
    </source>
</evidence>
<proteinExistence type="predicted"/>
<dbReference type="Proteomes" id="UP001223016">
    <property type="component" value="Unassembled WGS sequence"/>
</dbReference>
<organism evidence="1 2">
    <name type="scientific">Pseudomonas serbiensis</name>
    <dbReference type="NCBI Taxonomy" id="3064350"/>
    <lineage>
        <taxon>Bacteria</taxon>
        <taxon>Pseudomonadati</taxon>
        <taxon>Pseudomonadota</taxon>
        <taxon>Gammaproteobacteria</taxon>
        <taxon>Pseudomonadales</taxon>
        <taxon>Pseudomonadaceae</taxon>
        <taxon>Pseudomonas</taxon>
    </lineage>
</organism>
<reference evidence="1 2" key="1">
    <citation type="submission" date="2023-07" db="EMBL/GenBank/DDBJ databases">
        <title>Identification of four novel Pseudomonas species associated with bacterial leaf spot of cucurbits.</title>
        <authorList>
            <person name="Fullem K.R."/>
        </authorList>
    </citation>
    <scope>NUCLEOTIDE SEQUENCE [LARGE SCALE GENOMIC DNA]</scope>
    <source>
        <strain evidence="1 2">KFB 138</strain>
    </source>
</reference>
<sequence>MAKYTFEDLIKNVDQHKANLHEFYLDLKSWRKFESKFKLNWQQIKFDSQNQINVPKERGIYTFTAALSSSELPIHGYIMYMGIAGEESGGTLNSRFQNYLGDLRRKSGRPKVYYMLEKWKGDLFFSFVPVPDRRVSLRKLETEFLSAIRPPINVRDFEASITHARSAAF</sequence>
<gene>
    <name evidence="1" type="ORF">Q6A51_20650</name>
</gene>